<feature type="compositionally biased region" description="Basic and acidic residues" evidence="1">
    <location>
        <begin position="40"/>
        <end position="49"/>
    </location>
</feature>
<evidence type="ECO:0000313" key="4">
    <source>
        <dbReference type="Proteomes" id="UP000290572"/>
    </source>
</evidence>
<protein>
    <submittedName>
        <fullName evidence="2">Tau-tubulin kinase 1-like isoform X1</fullName>
    </submittedName>
</protein>
<dbReference type="Proteomes" id="UP000290572">
    <property type="component" value="Unassembled WGS sequence"/>
</dbReference>
<dbReference type="AlphaFoldDB" id="A0A498NBB4"/>
<feature type="compositionally biased region" description="Low complexity" evidence="1">
    <location>
        <begin position="364"/>
        <end position="375"/>
    </location>
</feature>
<feature type="compositionally biased region" description="Basic and acidic residues" evidence="1">
    <location>
        <begin position="278"/>
        <end position="301"/>
    </location>
</feature>
<reference evidence="2 4" key="1">
    <citation type="submission" date="2018-03" db="EMBL/GenBank/DDBJ databases">
        <title>Draft genome sequence of Rohu Carp (Labeo rohita).</title>
        <authorList>
            <person name="Das P."/>
            <person name="Kushwaha B."/>
            <person name="Joshi C.G."/>
            <person name="Kumar D."/>
            <person name="Nagpure N.S."/>
            <person name="Sahoo L."/>
            <person name="Das S.P."/>
            <person name="Bit A."/>
            <person name="Patnaik S."/>
            <person name="Meher P.K."/>
            <person name="Jayasankar P."/>
            <person name="Koringa P.G."/>
            <person name="Patel N.V."/>
            <person name="Hinsu A.T."/>
            <person name="Kumar R."/>
            <person name="Pandey M."/>
            <person name="Agarwal S."/>
            <person name="Srivastava S."/>
            <person name="Singh M."/>
            <person name="Iquebal M.A."/>
            <person name="Jaiswal S."/>
            <person name="Angadi U.B."/>
            <person name="Kumar N."/>
            <person name="Raza M."/>
            <person name="Shah T.M."/>
            <person name="Rai A."/>
            <person name="Jena J.K."/>
        </authorList>
    </citation>
    <scope>NUCLEOTIDE SEQUENCE [LARGE SCALE GENOMIC DNA]</scope>
    <source>
        <strain evidence="2">DASCIFA01</strain>
        <tissue evidence="2">Testis</tissue>
    </source>
</reference>
<evidence type="ECO:0000256" key="1">
    <source>
        <dbReference type="SAM" id="MobiDB-lite"/>
    </source>
</evidence>
<dbReference type="GO" id="GO:0016301">
    <property type="term" value="F:kinase activity"/>
    <property type="evidence" value="ECO:0007669"/>
    <property type="project" value="UniProtKB-KW"/>
</dbReference>
<sequence length="458" mass="50022">MFHILPKLQAKRADFLTVMLTGSLHQRRAFTATPPETQDEGPRDDDVTKSESSSGASEKSTERSQDGAPSTLVADDPHKEPKEPGSVADVDPDQEDVSKTLVLFSPGDTKKSPNAINGTEVDVAASGGTQNEQLDEVGRLEEEIKQAERPIDATGVEPSIQTSKPVVTISTTQVASASIASPPFSKVEQTFVHIAETTHLNVMSSSGAQVPELSEEVEDKIKDKSGFSQEVGQVACARYDVTSQALTEGPQVLSVLGGSLPNETTQKQDGLVIPLPLESREPIHKDSSTESKQDKQPKEENTILQSVSKLSRPRSKSRIPILLPEEDPGSEQSLSTKERLRRRAIQQDLARQVMERQRQGRWMRLNSRTSSSLSSGDEPKRPSETLSTTGSEEDIHESDDSIIKLKREAEEKYRSEWHSRIPRPVTPIRKPSTKLVVAAPVIQPEAGSAKLDHKASNG</sequence>
<keyword evidence="2" id="KW-0808">Transferase</keyword>
<evidence type="ECO:0000313" key="3">
    <source>
        <dbReference type="EMBL" id="RXN34023.1"/>
    </source>
</evidence>
<accession>A0A498NBB4</accession>
<comment type="caution">
    <text evidence="2">The sequence shown here is derived from an EMBL/GenBank/DDBJ whole genome shotgun (WGS) entry which is preliminary data.</text>
</comment>
<dbReference type="EMBL" id="QBIY01012234">
    <property type="protein sequence ID" value="RXN26535.1"/>
    <property type="molecule type" value="Genomic_DNA"/>
</dbReference>
<dbReference type="STRING" id="84645.A0A498NBB4"/>
<evidence type="ECO:0000313" key="2">
    <source>
        <dbReference type="EMBL" id="RXN26535.1"/>
    </source>
</evidence>
<dbReference type="EMBL" id="QBIY01011215">
    <property type="protein sequence ID" value="RXN34023.1"/>
    <property type="molecule type" value="Genomic_DNA"/>
</dbReference>
<name>A0A498NBB4_LABRO</name>
<keyword evidence="4" id="KW-1185">Reference proteome</keyword>
<proteinExistence type="predicted"/>
<keyword evidence="2" id="KW-0418">Kinase</keyword>
<organism evidence="2 4">
    <name type="scientific">Labeo rohita</name>
    <name type="common">Indian major carp</name>
    <name type="synonym">Cyprinus rohita</name>
    <dbReference type="NCBI Taxonomy" id="84645"/>
    <lineage>
        <taxon>Eukaryota</taxon>
        <taxon>Metazoa</taxon>
        <taxon>Chordata</taxon>
        <taxon>Craniata</taxon>
        <taxon>Vertebrata</taxon>
        <taxon>Euteleostomi</taxon>
        <taxon>Actinopterygii</taxon>
        <taxon>Neopterygii</taxon>
        <taxon>Teleostei</taxon>
        <taxon>Ostariophysi</taxon>
        <taxon>Cypriniformes</taxon>
        <taxon>Cyprinidae</taxon>
        <taxon>Labeoninae</taxon>
        <taxon>Labeonini</taxon>
        <taxon>Labeo</taxon>
    </lineage>
</organism>
<feature type="region of interest" description="Disordered" evidence="1">
    <location>
        <begin position="27"/>
        <end position="96"/>
    </location>
</feature>
<feature type="region of interest" description="Disordered" evidence="1">
    <location>
        <begin position="277"/>
        <end position="402"/>
    </location>
</feature>
<gene>
    <name evidence="3" type="ORF">ROHU_015155</name>
    <name evidence="2" type="ORF">ROHU_020675</name>
</gene>